<evidence type="ECO:0000259" key="4">
    <source>
        <dbReference type="Pfam" id="PF00135"/>
    </source>
</evidence>
<dbReference type="Pfam" id="PF00135">
    <property type="entry name" value="COesterase"/>
    <property type="match status" value="1"/>
</dbReference>
<evidence type="ECO:0000313" key="5">
    <source>
        <dbReference type="EMBL" id="PSN64181.1"/>
    </source>
</evidence>
<evidence type="ECO:0000256" key="1">
    <source>
        <dbReference type="ARBA" id="ARBA00005964"/>
    </source>
</evidence>
<dbReference type="InterPro" id="IPR019826">
    <property type="entry name" value="Carboxylesterase_B_AS"/>
</dbReference>
<dbReference type="AlphaFoldDB" id="A0A2T2NFG7"/>
<feature type="domain" description="Carboxylesterase type B" evidence="4">
    <location>
        <begin position="9"/>
        <end position="469"/>
    </location>
</feature>
<name>A0A2T2NFG7_CORCC</name>
<comment type="similarity">
    <text evidence="1 3">Belongs to the type-B carboxylesterase/lipase family.</text>
</comment>
<sequence>MATLTHPQIGKIVGREHEGCIQFLGVKYATLINKFAVPQLVKYNGEGLNASKHGPQVVSPPAVDVEHMLIQKPLPKPSDPGTSDIDGLNLNITIPGSKSDARDLPVLVFIHGGGYNIGGNWWPQYDFARLVKLAVDVGKPFIGVNINYRLGLPGFFTSKGLRDQGYKTNNGLRDQRVALNWIRTYIQGFGGSPDKVTVMGESAGGVSTGYLLLSKEPLAGRLILLGGCPPLMGQLPLSAADYRATDIAKLLGLDDIDTPENVQRLIDMPSSELLGKIPPTLPMVPIIDGEIIPTAFSFENFADGAGKIPGYSSIQAVVLGNSTLDSSIMAMALQNRPEIASKFRDSASKTLSAHPEALQKILVHYNLTEALTASQSNKESLMNVLRFINDIAFLAPANSLASAFPHDVLRFIFNEPNPWDGPFKGHSSHILDVAFIFQNYNEHLEEGQKRGAVTFAKDVITFVNAGTPWKIFNQGERGTAIYEGGTRVDLNLEENKYIKSDSLIEELAGSKEGPSKTLLMQVFNNLMAGA</sequence>
<protein>
    <recommendedName>
        <fullName evidence="3">Carboxylic ester hydrolase</fullName>
        <ecNumber evidence="3">3.1.1.-</ecNumber>
    </recommendedName>
</protein>
<dbReference type="InterPro" id="IPR050309">
    <property type="entry name" value="Type-B_Carboxylest/Lipase"/>
</dbReference>
<organism evidence="5 6">
    <name type="scientific">Corynespora cassiicola Philippines</name>
    <dbReference type="NCBI Taxonomy" id="1448308"/>
    <lineage>
        <taxon>Eukaryota</taxon>
        <taxon>Fungi</taxon>
        <taxon>Dikarya</taxon>
        <taxon>Ascomycota</taxon>
        <taxon>Pezizomycotina</taxon>
        <taxon>Dothideomycetes</taxon>
        <taxon>Pleosporomycetidae</taxon>
        <taxon>Pleosporales</taxon>
        <taxon>Corynesporascaceae</taxon>
        <taxon>Corynespora</taxon>
    </lineage>
</organism>
<dbReference type="InterPro" id="IPR029058">
    <property type="entry name" value="AB_hydrolase_fold"/>
</dbReference>
<dbReference type="STRING" id="1448308.A0A2T2NFG7"/>
<dbReference type="GO" id="GO:0016787">
    <property type="term" value="F:hydrolase activity"/>
    <property type="evidence" value="ECO:0007669"/>
    <property type="project" value="UniProtKB-KW"/>
</dbReference>
<evidence type="ECO:0000256" key="3">
    <source>
        <dbReference type="RuleBase" id="RU361235"/>
    </source>
</evidence>
<dbReference type="OrthoDB" id="6846267at2759"/>
<dbReference type="InterPro" id="IPR002018">
    <property type="entry name" value="CarbesteraseB"/>
</dbReference>
<evidence type="ECO:0000256" key="2">
    <source>
        <dbReference type="ARBA" id="ARBA00022801"/>
    </source>
</evidence>
<evidence type="ECO:0000313" key="6">
    <source>
        <dbReference type="Proteomes" id="UP000240883"/>
    </source>
</evidence>
<reference evidence="5 6" key="1">
    <citation type="journal article" date="2018" name="Front. Microbiol.">
        <title>Genome-Wide Analysis of Corynespora cassiicola Leaf Fall Disease Putative Effectors.</title>
        <authorList>
            <person name="Lopez D."/>
            <person name="Ribeiro S."/>
            <person name="Label P."/>
            <person name="Fumanal B."/>
            <person name="Venisse J.S."/>
            <person name="Kohler A."/>
            <person name="de Oliveira R.R."/>
            <person name="Labutti K."/>
            <person name="Lipzen A."/>
            <person name="Lail K."/>
            <person name="Bauer D."/>
            <person name="Ohm R.A."/>
            <person name="Barry K.W."/>
            <person name="Spatafora J."/>
            <person name="Grigoriev I.V."/>
            <person name="Martin F.M."/>
            <person name="Pujade-Renaud V."/>
        </authorList>
    </citation>
    <scope>NUCLEOTIDE SEQUENCE [LARGE SCALE GENOMIC DNA]</scope>
    <source>
        <strain evidence="5 6">Philippines</strain>
    </source>
</reference>
<proteinExistence type="inferred from homology"/>
<dbReference type="PANTHER" id="PTHR11559">
    <property type="entry name" value="CARBOXYLESTERASE"/>
    <property type="match status" value="1"/>
</dbReference>
<dbReference type="Gene3D" id="3.40.50.1820">
    <property type="entry name" value="alpha/beta hydrolase"/>
    <property type="match status" value="1"/>
</dbReference>
<dbReference type="EMBL" id="KZ678139">
    <property type="protein sequence ID" value="PSN64181.1"/>
    <property type="molecule type" value="Genomic_DNA"/>
</dbReference>
<dbReference type="Proteomes" id="UP000240883">
    <property type="component" value="Unassembled WGS sequence"/>
</dbReference>
<accession>A0A2T2NFG7</accession>
<keyword evidence="2 3" id="KW-0378">Hydrolase</keyword>
<dbReference type="EC" id="3.1.1.-" evidence="3"/>
<gene>
    <name evidence="5" type="ORF">BS50DRAFT_530379</name>
</gene>
<keyword evidence="6" id="KW-1185">Reference proteome</keyword>
<dbReference type="SUPFAM" id="SSF53474">
    <property type="entry name" value="alpha/beta-Hydrolases"/>
    <property type="match status" value="1"/>
</dbReference>
<dbReference type="PROSITE" id="PS00122">
    <property type="entry name" value="CARBOXYLESTERASE_B_1"/>
    <property type="match status" value="1"/>
</dbReference>